<sequence>MPSQTNEAALESAIEKKLTGTTLEEYLKPISSLPTLQERRPLYRSGQGYYLGLPGDFNARYAVDEVRLWDFLETTQKTS</sequence>
<dbReference type="EMBL" id="CAJRAF010000001">
    <property type="protein sequence ID" value="CAG4988115.1"/>
    <property type="molecule type" value="Genomic_DNA"/>
</dbReference>
<accession>A0A916NBB3</accession>
<comment type="caution">
    <text evidence="2">The sequence shown here is derived from an EMBL/GenBank/DDBJ whole genome shotgun (WGS) entry which is preliminary data.</text>
</comment>
<proteinExistence type="predicted"/>
<reference evidence="2" key="1">
    <citation type="submission" date="2021-04" db="EMBL/GenBank/DDBJ databases">
        <authorList>
            <person name="Rodrigo-Torres L."/>
            <person name="Arahal R. D."/>
            <person name="Lucena T."/>
        </authorList>
    </citation>
    <scope>NUCLEOTIDE SEQUENCE</scope>
    <source>
        <strain evidence="2">CECT 9275</strain>
    </source>
</reference>
<gene>
    <name evidence="1" type="ORF">DYBT9275_00001</name>
    <name evidence="2" type="ORF">DYBT9275_01696</name>
</gene>
<organism evidence="2 3">
    <name type="scientific">Dyadobacter helix</name>
    <dbReference type="NCBI Taxonomy" id="2822344"/>
    <lineage>
        <taxon>Bacteria</taxon>
        <taxon>Pseudomonadati</taxon>
        <taxon>Bacteroidota</taxon>
        <taxon>Cytophagia</taxon>
        <taxon>Cytophagales</taxon>
        <taxon>Spirosomataceae</taxon>
        <taxon>Dyadobacter</taxon>
    </lineage>
</organism>
<name>A0A916NBB3_9BACT</name>
<keyword evidence="3" id="KW-1185">Reference proteome</keyword>
<dbReference type="EMBL" id="CAJRAF010000001">
    <property type="protein sequence ID" value="CAG4995680.1"/>
    <property type="molecule type" value="Genomic_DNA"/>
</dbReference>
<evidence type="ECO:0000313" key="1">
    <source>
        <dbReference type="EMBL" id="CAG4988115.1"/>
    </source>
</evidence>
<protein>
    <submittedName>
        <fullName evidence="2">Uncharacterized protein</fullName>
    </submittedName>
</protein>
<dbReference type="RefSeq" id="WP_229252558.1">
    <property type="nucleotide sequence ID" value="NZ_CAJRAF010000001.1"/>
</dbReference>
<evidence type="ECO:0000313" key="2">
    <source>
        <dbReference type="EMBL" id="CAG4995680.1"/>
    </source>
</evidence>
<evidence type="ECO:0000313" key="3">
    <source>
        <dbReference type="Proteomes" id="UP000680038"/>
    </source>
</evidence>
<dbReference type="Proteomes" id="UP000680038">
    <property type="component" value="Unassembled WGS sequence"/>
</dbReference>
<dbReference type="AlphaFoldDB" id="A0A916NBB3"/>